<sequence>MRKSLPISIYADPATKAQLQQWAGERRMNLSEYCMYLIAKGLAADEITKGVERLRDAYSAPALDAVLRELLAIRYMVEHHAKGDIRFPIALASDANAYADKELAKRQAAE</sequence>
<keyword evidence="2" id="KW-1185">Reference proteome</keyword>
<dbReference type="Proteomes" id="UP001595791">
    <property type="component" value="Unassembled WGS sequence"/>
</dbReference>
<gene>
    <name evidence="1" type="ORF">ACFOW7_21570</name>
</gene>
<reference evidence="2" key="1">
    <citation type="journal article" date="2019" name="Int. J. Syst. Evol. Microbiol.">
        <title>The Global Catalogue of Microorganisms (GCM) 10K type strain sequencing project: providing services to taxonomists for standard genome sequencing and annotation.</title>
        <authorList>
            <consortium name="The Broad Institute Genomics Platform"/>
            <consortium name="The Broad Institute Genome Sequencing Center for Infectious Disease"/>
            <person name="Wu L."/>
            <person name="Ma J."/>
        </authorList>
    </citation>
    <scope>NUCLEOTIDE SEQUENCE [LARGE SCALE GENOMIC DNA]</scope>
    <source>
        <strain evidence="2">LMG 29894</strain>
    </source>
</reference>
<dbReference type="EMBL" id="JBHSBU010000003">
    <property type="protein sequence ID" value="MFC4161928.1"/>
    <property type="molecule type" value="Genomic_DNA"/>
</dbReference>
<accession>A0ABV8MUE2</accession>
<proteinExistence type="predicted"/>
<protein>
    <recommendedName>
        <fullName evidence="3">Ribbon-helix-helix protein, CopG family</fullName>
    </recommendedName>
</protein>
<comment type="caution">
    <text evidence="1">The sequence shown here is derived from an EMBL/GenBank/DDBJ whole genome shotgun (WGS) entry which is preliminary data.</text>
</comment>
<name>A0ABV8MUE2_9NEIS</name>
<organism evidence="1 2">
    <name type="scientific">Chitinimonas lacunae</name>
    <dbReference type="NCBI Taxonomy" id="1963018"/>
    <lineage>
        <taxon>Bacteria</taxon>
        <taxon>Pseudomonadati</taxon>
        <taxon>Pseudomonadota</taxon>
        <taxon>Betaproteobacteria</taxon>
        <taxon>Neisseriales</taxon>
        <taxon>Chitinibacteraceae</taxon>
        <taxon>Chitinimonas</taxon>
    </lineage>
</organism>
<evidence type="ECO:0000313" key="2">
    <source>
        <dbReference type="Proteomes" id="UP001595791"/>
    </source>
</evidence>
<evidence type="ECO:0000313" key="1">
    <source>
        <dbReference type="EMBL" id="MFC4161928.1"/>
    </source>
</evidence>
<dbReference type="RefSeq" id="WP_378168603.1">
    <property type="nucleotide sequence ID" value="NZ_JBHSBU010000003.1"/>
</dbReference>
<evidence type="ECO:0008006" key="3">
    <source>
        <dbReference type="Google" id="ProtNLM"/>
    </source>
</evidence>